<dbReference type="InterPro" id="IPR000192">
    <property type="entry name" value="Aminotrans_V_dom"/>
</dbReference>
<dbReference type="InterPro" id="IPR015422">
    <property type="entry name" value="PyrdxlP-dep_Trfase_small"/>
</dbReference>
<dbReference type="InterPro" id="IPR015421">
    <property type="entry name" value="PyrdxlP-dep_Trfase_major"/>
</dbReference>
<feature type="domain" description="Aminotransferase class V" evidence="2">
    <location>
        <begin position="137"/>
        <end position="498"/>
    </location>
</feature>
<dbReference type="Gene3D" id="3.40.640.10">
    <property type="entry name" value="Type I PLP-dependent aspartate aminotransferase-like (Major domain)"/>
    <property type="match status" value="1"/>
</dbReference>
<evidence type="ECO:0000259" key="2">
    <source>
        <dbReference type="Pfam" id="PF00266"/>
    </source>
</evidence>
<dbReference type="PANTHER" id="PTHR43686">
    <property type="entry name" value="SULFURTRANSFERASE-RELATED"/>
    <property type="match status" value="1"/>
</dbReference>
<dbReference type="InterPro" id="IPR015424">
    <property type="entry name" value="PyrdxlP-dep_Trfase"/>
</dbReference>
<dbReference type="Proteomes" id="UP000828390">
    <property type="component" value="Unassembled WGS sequence"/>
</dbReference>
<name>A0A9D4N0A6_DREPO</name>
<feature type="compositionally biased region" description="Basic and acidic residues" evidence="1">
    <location>
        <begin position="57"/>
        <end position="79"/>
    </location>
</feature>
<dbReference type="PANTHER" id="PTHR43686:SF1">
    <property type="entry name" value="AMINOTRAN_5 DOMAIN-CONTAINING PROTEIN"/>
    <property type="match status" value="1"/>
</dbReference>
<dbReference type="Gene3D" id="3.90.1150.10">
    <property type="entry name" value="Aspartate Aminotransferase, domain 1"/>
    <property type="match status" value="1"/>
</dbReference>
<dbReference type="AlphaFoldDB" id="A0A9D4N0A6"/>
<keyword evidence="4" id="KW-1185">Reference proteome</keyword>
<reference evidence="3" key="1">
    <citation type="journal article" date="2019" name="bioRxiv">
        <title>The Genome of the Zebra Mussel, Dreissena polymorpha: A Resource for Invasive Species Research.</title>
        <authorList>
            <person name="McCartney M.A."/>
            <person name="Auch B."/>
            <person name="Kono T."/>
            <person name="Mallez S."/>
            <person name="Zhang Y."/>
            <person name="Obille A."/>
            <person name="Becker A."/>
            <person name="Abrahante J.E."/>
            <person name="Garbe J."/>
            <person name="Badalamenti J.P."/>
            <person name="Herman A."/>
            <person name="Mangelson H."/>
            <person name="Liachko I."/>
            <person name="Sullivan S."/>
            <person name="Sone E.D."/>
            <person name="Koren S."/>
            <person name="Silverstein K.A.T."/>
            <person name="Beckman K.B."/>
            <person name="Gohl D.M."/>
        </authorList>
    </citation>
    <scope>NUCLEOTIDE SEQUENCE</scope>
    <source>
        <strain evidence="3">Duluth1</strain>
        <tissue evidence="3">Whole animal</tissue>
    </source>
</reference>
<organism evidence="3 4">
    <name type="scientific">Dreissena polymorpha</name>
    <name type="common">Zebra mussel</name>
    <name type="synonym">Mytilus polymorpha</name>
    <dbReference type="NCBI Taxonomy" id="45954"/>
    <lineage>
        <taxon>Eukaryota</taxon>
        <taxon>Metazoa</taxon>
        <taxon>Spiralia</taxon>
        <taxon>Lophotrochozoa</taxon>
        <taxon>Mollusca</taxon>
        <taxon>Bivalvia</taxon>
        <taxon>Autobranchia</taxon>
        <taxon>Heteroconchia</taxon>
        <taxon>Euheterodonta</taxon>
        <taxon>Imparidentia</taxon>
        <taxon>Neoheterodontei</taxon>
        <taxon>Myida</taxon>
        <taxon>Dreissenoidea</taxon>
        <taxon>Dreissenidae</taxon>
        <taxon>Dreissena</taxon>
    </lineage>
</organism>
<dbReference type="EMBL" id="JAIWYP010000001">
    <property type="protein sequence ID" value="KAH3884944.1"/>
    <property type="molecule type" value="Genomic_DNA"/>
</dbReference>
<proteinExistence type="predicted"/>
<accession>A0A9D4N0A6</accession>
<gene>
    <name evidence="3" type="ORF">DPMN_008930</name>
</gene>
<feature type="region of interest" description="Disordered" evidence="1">
    <location>
        <begin position="51"/>
        <end position="79"/>
    </location>
</feature>
<evidence type="ECO:0000313" key="3">
    <source>
        <dbReference type="EMBL" id="KAH3884944.1"/>
    </source>
</evidence>
<reference evidence="3" key="2">
    <citation type="submission" date="2020-11" db="EMBL/GenBank/DDBJ databases">
        <authorList>
            <person name="McCartney M.A."/>
            <person name="Auch B."/>
            <person name="Kono T."/>
            <person name="Mallez S."/>
            <person name="Becker A."/>
            <person name="Gohl D.M."/>
            <person name="Silverstein K.A.T."/>
            <person name="Koren S."/>
            <person name="Bechman K.B."/>
            <person name="Herman A."/>
            <person name="Abrahante J.E."/>
            <person name="Garbe J."/>
        </authorList>
    </citation>
    <scope>NUCLEOTIDE SEQUENCE</scope>
    <source>
        <strain evidence="3">Duluth1</strain>
        <tissue evidence="3">Whole animal</tissue>
    </source>
</reference>
<dbReference type="Pfam" id="PF00266">
    <property type="entry name" value="Aminotran_5"/>
    <property type="match status" value="1"/>
</dbReference>
<sequence>MSVANGKSFRNEPQKTDVDTDYEEVITVIKKRVGGGYKYIEVKREKPIKRRTKRLLRNNESKTSGDEMEKEDGPEKFTDESSLESLSLAMSALSKLPHAKCEDRIRFDEYPILKYIQENVIGHNLTILGPFGVKKVIYCDYTASGRSLAFIEDYIRNFVQPFYANTHSETGRNSRQTSKFREEARSIIKRCVNADKDDVVIFTGSGATAAIHKLCWGLKINMPRVAEETVVFSGPYEHHSNMLLWKEFGATVVRIRDTQDGVIDIEHLEKELKFWKEKKRQMLVCVSAASNVTGIITDTEEVAIVAHRYGAFAAFDYAGGGPYLKIDMNPSKQGYKDAVFISPHKFVGGPGTPGIVVAKKWMFRNTVPERVGGGTVTYVSRDFHMYTHDIEGREEGGTPAIIESIRTGLVFQLKEAVGEDVILKRDQDLCCRAFGVWERNPNLKILGNHRVERITIFSFIVIHEGTNKFIHYNFVSTLLNDLFGIQSRGGCVCAGPYGHDLLGITETMAKRLKWFTHTQPGKDASHVHTPMNIMKPGFCRINLSYFDDDALIDYVINAVDMVAKNGWKLLPQYTFDPHSGIFLYKGDATLSEEELFSLADIDYSGRRFHVNRRPPDMSRTISYDDMTKFAENIFRDNADMKKTRVSTASQKLNELLPVDKKKLRWFLTPQEANDYLTGAKAIRRYKQIMTPRIESKLTNTSESDNELSRSLEFQLIKTLDTNTESNAGKSNHRLSETILTDNNHKRRRSTSLPRIRGNRPHPSVI</sequence>
<evidence type="ECO:0000313" key="4">
    <source>
        <dbReference type="Proteomes" id="UP000828390"/>
    </source>
</evidence>
<evidence type="ECO:0000256" key="1">
    <source>
        <dbReference type="SAM" id="MobiDB-lite"/>
    </source>
</evidence>
<feature type="region of interest" description="Disordered" evidence="1">
    <location>
        <begin position="722"/>
        <end position="765"/>
    </location>
</feature>
<comment type="caution">
    <text evidence="3">The sequence shown here is derived from an EMBL/GenBank/DDBJ whole genome shotgun (WGS) entry which is preliminary data.</text>
</comment>
<dbReference type="SUPFAM" id="SSF53383">
    <property type="entry name" value="PLP-dependent transferases"/>
    <property type="match status" value="1"/>
</dbReference>
<protein>
    <recommendedName>
        <fullName evidence="2">Aminotransferase class V domain-containing protein</fullName>
    </recommendedName>
</protein>